<dbReference type="PANTHER" id="PTHR30352:SF13">
    <property type="entry name" value="GLYCYL-RADICAL ENZYME ACTIVATING ENZYME YJJW-RELATED"/>
    <property type="match status" value="1"/>
</dbReference>
<dbReference type="Pfam" id="PF04055">
    <property type="entry name" value="Radical_SAM"/>
    <property type="match status" value="1"/>
</dbReference>
<dbReference type="InterPro" id="IPR034457">
    <property type="entry name" value="Organic_radical-activating"/>
</dbReference>
<dbReference type="NCBIfam" id="TIGR02495">
    <property type="entry name" value="NrdG2"/>
    <property type="match status" value="1"/>
</dbReference>
<dbReference type="GO" id="GO:0051539">
    <property type="term" value="F:4 iron, 4 sulfur cluster binding"/>
    <property type="evidence" value="ECO:0007669"/>
    <property type="project" value="UniProtKB-KW"/>
</dbReference>
<protein>
    <submittedName>
        <fullName evidence="8">Anaerobic ribonucleoside-triphosphate reductase activating protein</fullName>
    </submittedName>
</protein>
<keyword evidence="9" id="KW-1185">Reference proteome</keyword>
<evidence type="ECO:0000256" key="1">
    <source>
        <dbReference type="ARBA" id="ARBA00001966"/>
    </source>
</evidence>
<evidence type="ECO:0000256" key="2">
    <source>
        <dbReference type="ARBA" id="ARBA00022485"/>
    </source>
</evidence>
<dbReference type="PROSITE" id="PS51918">
    <property type="entry name" value="RADICAL_SAM"/>
    <property type="match status" value="1"/>
</dbReference>
<dbReference type="InterPro" id="IPR007197">
    <property type="entry name" value="rSAM"/>
</dbReference>
<dbReference type="RefSeq" id="WP_161035219.1">
    <property type="nucleotide sequence ID" value="NZ_WWCL01000002.1"/>
</dbReference>
<comment type="cofactor">
    <cofactor evidence="1">
        <name>[4Fe-4S] cluster</name>
        <dbReference type="ChEBI" id="CHEBI:49883"/>
    </cofactor>
</comment>
<keyword evidence="3" id="KW-0949">S-adenosyl-L-methionine</keyword>
<dbReference type="CDD" id="cd01335">
    <property type="entry name" value="Radical_SAM"/>
    <property type="match status" value="1"/>
</dbReference>
<dbReference type="InterPro" id="IPR058240">
    <property type="entry name" value="rSAM_sf"/>
</dbReference>
<evidence type="ECO:0000256" key="5">
    <source>
        <dbReference type="ARBA" id="ARBA00023004"/>
    </source>
</evidence>
<evidence type="ECO:0000256" key="3">
    <source>
        <dbReference type="ARBA" id="ARBA00022691"/>
    </source>
</evidence>
<dbReference type="GO" id="GO:0046872">
    <property type="term" value="F:metal ion binding"/>
    <property type="evidence" value="ECO:0007669"/>
    <property type="project" value="UniProtKB-KW"/>
</dbReference>
<dbReference type="PANTHER" id="PTHR30352">
    <property type="entry name" value="PYRUVATE FORMATE-LYASE-ACTIVATING ENZYME"/>
    <property type="match status" value="1"/>
</dbReference>
<dbReference type="InterPro" id="IPR013785">
    <property type="entry name" value="Aldolase_TIM"/>
</dbReference>
<name>A0A845HXQ2_9BURK</name>
<evidence type="ECO:0000256" key="4">
    <source>
        <dbReference type="ARBA" id="ARBA00022723"/>
    </source>
</evidence>
<dbReference type="SUPFAM" id="SSF102114">
    <property type="entry name" value="Radical SAM enzymes"/>
    <property type="match status" value="1"/>
</dbReference>
<reference evidence="8" key="1">
    <citation type="submission" date="2019-12" db="EMBL/GenBank/DDBJ databases">
        <title>Novel species isolated from a subtropical stream in China.</title>
        <authorList>
            <person name="Lu H."/>
        </authorList>
    </citation>
    <scope>NUCLEOTIDE SEQUENCE [LARGE SCALE GENOMIC DNA]</scope>
    <source>
        <strain evidence="8">FT93W</strain>
    </source>
</reference>
<dbReference type="SFLD" id="SFLDS00029">
    <property type="entry name" value="Radical_SAM"/>
    <property type="match status" value="1"/>
</dbReference>
<evidence type="ECO:0000259" key="7">
    <source>
        <dbReference type="PROSITE" id="PS51918"/>
    </source>
</evidence>
<dbReference type="Proteomes" id="UP000444316">
    <property type="component" value="Unassembled WGS sequence"/>
</dbReference>
<comment type="caution">
    <text evidence="8">The sequence shown here is derived from an EMBL/GenBank/DDBJ whole genome shotgun (WGS) entry which is preliminary data.</text>
</comment>
<gene>
    <name evidence="8" type="ORF">GTP23_11340</name>
</gene>
<proteinExistence type="predicted"/>
<keyword evidence="2" id="KW-0004">4Fe-4S</keyword>
<dbReference type="Gene3D" id="3.20.20.70">
    <property type="entry name" value="Aldolase class I"/>
    <property type="match status" value="1"/>
</dbReference>
<dbReference type="AlphaFoldDB" id="A0A845HXQ2"/>
<keyword evidence="4" id="KW-0479">Metal-binding</keyword>
<evidence type="ECO:0000313" key="9">
    <source>
        <dbReference type="Proteomes" id="UP000444316"/>
    </source>
</evidence>
<dbReference type="GO" id="GO:0003824">
    <property type="term" value="F:catalytic activity"/>
    <property type="evidence" value="ECO:0007669"/>
    <property type="project" value="InterPro"/>
</dbReference>
<evidence type="ECO:0000313" key="8">
    <source>
        <dbReference type="EMBL" id="MYN45642.1"/>
    </source>
</evidence>
<sequence length="237" mass="25273">MDASALKVGGYTAFSATDYPDQLSAVVFVQGCPWRCGYCHNPHLQQRTGASPLAWEDLCATLQKRAGLLDAVVFSGGEATIDPALGEAMAQVRAMGFKIGLHTACIYPARLRSVLPLVDWVGFDVKAPFSRYAGITGIANSGDPARACVEAILASGVAYECRSTVHPVLLPEESVLEMAGQLAAMGVENYVLQPFRSTGCNDDSLIASAASAGEYPPAALEQQLAPLFKRFSVRRHH</sequence>
<keyword evidence="5" id="KW-0408">Iron</keyword>
<feature type="domain" description="Radical SAM core" evidence="7">
    <location>
        <begin position="17"/>
        <end position="225"/>
    </location>
</feature>
<dbReference type="PROSITE" id="PS51257">
    <property type="entry name" value="PROKAR_LIPOPROTEIN"/>
    <property type="match status" value="1"/>
</dbReference>
<evidence type="ECO:0000256" key="6">
    <source>
        <dbReference type="ARBA" id="ARBA00023014"/>
    </source>
</evidence>
<dbReference type="InterPro" id="IPR012840">
    <property type="entry name" value="NrdG2"/>
</dbReference>
<keyword evidence="6" id="KW-0411">Iron-sulfur</keyword>
<accession>A0A845HXQ2</accession>
<dbReference type="EMBL" id="WWCL01000002">
    <property type="protein sequence ID" value="MYN45642.1"/>
    <property type="molecule type" value="Genomic_DNA"/>
</dbReference>
<organism evidence="8 9">
    <name type="scientific">Duganella fentianensis</name>
    <dbReference type="NCBI Taxonomy" id="2692177"/>
    <lineage>
        <taxon>Bacteria</taxon>
        <taxon>Pseudomonadati</taxon>
        <taxon>Pseudomonadota</taxon>
        <taxon>Betaproteobacteria</taxon>
        <taxon>Burkholderiales</taxon>
        <taxon>Oxalobacteraceae</taxon>
        <taxon>Telluria group</taxon>
        <taxon>Duganella</taxon>
    </lineage>
</organism>
<dbReference type="SFLD" id="SFLDG01094">
    <property type="entry name" value="Uncharacterised_Radical_SAM_Su"/>
    <property type="match status" value="1"/>
</dbReference>